<dbReference type="Gene3D" id="3.30.160.60">
    <property type="entry name" value="Classic Zinc Finger"/>
    <property type="match status" value="5"/>
</dbReference>
<evidence type="ECO:0000256" key="10">
    <source>
        <dbReference type="PROSITE-ProRule" id="PRU00042"/>
    </source>
</evidence>
<evidence type="ECO:0000313" key="14">
    <source>
        <dbReference type="Proteomes" id="UP000316759"/>
    </source>
</evidence>
<sequence length="601" mass="67371">MSTVATTAGGPIFSDIDAKKKFQCFTCTKGYQSNLSLKKHLKDYHRPFRDIHICSVCFKEFRVEAGLKQHMHVHSTYKPYICCYCQKAYTQYSNLCRHTRLQPQCHGRKSNVTRNNKNSDSKSATTMLEPQVNFYEASMLRCSTLPKYRRFQDNISTGSDLASDHSMEALDLSLPKTSNIVSDCRKGLTISSCTEMATDSVAEISSTASSTSHSILSASFPSLGPYSPLLSPWLMNVFASVTAPEYASLLSSSPQRSSNLGIELLHRITSRTNFGTFTSPANPLRQSSFGFTYPGKTTYSKVIATDGHEPDERPRAAESPSSDPGAMESEVHKARSSAFASLGLIHDRLNYRVPWSSSNNQLSFPIVENSCVNLIARWYMGKDPIRASLNPVFWHERTLSTKPEQSPVIAENTSTSITSNADQPRRQSEFSDISSGGPFQYKQLCRSYDGPRMLSTPSSPQLPIPLASMKPTVPTEVEASSSPAPQLLPTNLSLSSLVHVPPDLHTKKGRLNMDHANNRYQCSFCIKSFPRSANLNRHLRTHTGEQPYRCAYCPRRFSISSNMQRHIRNIHQCQRPFACNKCSRAFAQRTNLYRHMRNHKD</sequence>
<dbReference type="AlphaFoldDB" id="A0A504XZ43"/>
<keyword evidence="2" id="KW-0479">Metal-binding</keyword>
<keyword evidence="3" id="KW-0677">Repeat</keyword>
<keyword evidence="9" id="KW-0539">Nucleus</keyword>
<keyword evidence="8" id="KW-0804">Transcription</keyword>
<dbReference type="GO" id="GO:0008270">
    <property type="term" value="F:zinc ion binding"/>
    <property type="evidence" value="ECO:0007669"/>
    <property type="project" value="UniProtKB-KW"/>
</dbReference>
<feature type="domain" description="C2H2-type" evidence="12">
    <location>
        <begin position="520"/>
        <end position="547"/>
    </location>
</feature>
<feature type="compositionally biased region" description="Basic and acidic residues" evidence="11">
    <location>
        <begin position="306"/>
        <end position="316"/>
    </location>
</feature>
<evidence type="ECO:0000313" key="13">
    <source>
        <dbReference type="EMBL" id="TPP52418.1"/>
    </source>
</evidence>
<protein>
    <submittedName>
        <fullName evidence="13">MDS1 and EVI1 complex locus protein EVI1</fullName>
    </submittedName>
</protein>
<evidence type="ECO:0000256" key="6">
    <source>
        <dbReference type="ARBA" id="ARBA00023015"/>
    </source>
</evidence>
<feature type="compositionally biased region" description="Polar residues" evidence="11">
    <location>
        <begin position="411"/>
        <end position="422"/>
    </location>
</feature>
<evidence type="ECO:0000256" key="8">
    <source>
        <dbReference type="ARBA" id="ARBA00023163"/>
    </source>
</evidence>
<dbReference type="PROSITE" id="PS00028">
    <property type="entry name" value="ZINC_FINGER_C2H2_1"/>
    <property type="match status" value="4"/>
</dbReference>
<dbReference type="InterPro" id="IPR013087">
    <property type="entry name" value="Znf_C2H2_type"/>
</dbReference>
<keyword evidence="14" id="KW-1185">Reference proteome</keyword>
<dbReference type="STRING" id="46835.A0A504XZ43"/>
<feature type="domain" description="C2H2-type" evidence="12">
    <location>
        <begin position="577"/>
        <end position="601"/>
    </location>
</feature>
<feature type="domain" description="C2H2-type" evidence="12">
    <location>
        <begin position="80"/>
        <end position="111"/>
    </location>
</feature>
<dbReference type="Pfam" id="PF00096">
    <property type="entry name" value="zf-C2H2"/>
    <property type="match status" value="3"/>
</dbReference>
<evidence type="ECO:0000256" key="11">
    <source>
        <dbReference type="SAM" id="MobiDB-lite"/>
    </source>
</evidence>
<dbReference type="InterPro" id="IPR036236">
    <property type="entry name" value="Znf_C2H2_sf"/>
</dbReference>
<dbReference type="FunFam" id="3.30.160.60:FF:000112">
    <property type="entry name" value="Mds1 and evi1 complex locus protein"/>
    <property type="match status" value="1"/>
</dbReference>
<dbReference type="GO" id="GO:0001228">
    <property type="term" value="F:DNA-binding transcription activator activity, RNA polymerase II-specific"/>
    <property type="evidence" value="ECO:0007669"/>
    <property type="project" value="TreeGrafter"/>
</dbReference>
<organism evidence="13 14">
    <name type="scientific">Fasciola gigantica</name>
    <name type="common">Giant liver fluke</name>
    <dbReference type="NCBI Taxonomy" id="46835"/>
    <lineage>
        <taxon>Eukaryota</taxon>
        <taxon>Metazoa</taxon>
        <taxon>Spiralia</taxon>
        <taxon>Lophotrochozoa</taxon>
        <taxon>Platyhelminthes</taxon>
        <taxon>Trematoda</taxon>
        <taxon>Digenea</taxon>
        <taxon>Plagiorchiida</taxon>
        <taxon>Echinostomata</taxon>
        <taxon>Echinostomatoidea</taxon>
        <taxon>Fasciolidae</taxon>
        <taxon>Fasciola</taxon>
    </lineage>
</organism>
<dbReference type="SUPFAM" id="SSF57667">
    <property type="entry name" value="beta-beta-alpha zinc fingers"/>
    <property type="match status" value="3"/>
</dbReference>
<dbReference type="Proteomes" id="UP000316759">
    <property type="component" value="Unassembled WGS sequence"/>
</dbReference>
<feature type="region of interest" description="Disordered" evidence="11">
    <location>
        <begin position="305"/>
        <end position="332"/>
    </location>
</feature>
<feature type="region of interest" description="Disordered" evidence="11">
    <location>
        <begin position="402"/>
        <end position="437"/>
    </location>
</feature>
<evidence type="ECO:0000256" key="5">
    <source>
        <dbReference type="ARBA" id="ARBA00022833"/>
    </source>
</evidence>
<name>A0A504XZ43_FASGI</name>
<evidence type="ECO:0000256" key="7">
    <source>
        <dbReference type="ARBA" id="ARBA00023125"/>
    </source>
</evidence>
<dbReference type="SMART" id="SM00355">
    <property type="entry name" value="ZnF_C2H2"/>
    <property type="match status" value="6"/>
</dbReference>
<dbReference type="GO" id="GO:0000978">
    <property type="term" value="F:RNA polymerase II cis-regulatory region sequence-specific DNA binding"/>
    <property type="evidence" value="ECO:0007669"/>
    <property type="project" value="TreeGrafter"/>
</dbReference>
<evidence type="ECO:0000256" key="9">
    <source>
        <dbReference type="ARBA" id="ARBA00023242"/>
    </source>
</evidence>
<keyword evidence="4 10" id="KW-0863">Zinc-finger</keyword>
<evidence type="ECO:0000256" key="2">
    <source>
        <dbReference type="ARBA" id="ARBA00022723"/>
    </source>
</evidence>
<evidence type="ECO:0000256" key="3">
    <source>
        <dbReference type="ARBA" id="ARBA00022737"/>
    </source>
</evidence>
<proteinExistence type="predicted"/>
<keyword evidence="6" id="KW-0805">Transcription regulation</keyword>
<feature type="domain" description="C2H2-type" evidence="12">
    <location>
        <begin position="22"/>
        <end position="50"/>
    </location>
</feature>
<reference evidence="13 14" key="1">
    <citation type="submission" date="2019-04" db="EMBL/GenBank/DDBJ databases">
        <title>Annotation for the trematode Fasciola gigantica.</title>
        <authorList>
            <person name="Choi Y.-J."/>
        </authorList>
    </citation>
    <scope>NUCLEOTIDE SEQUENCE [LARGE SCALE GENOMIC DNA]</scope>
    <source>
        <strain evidence="13">Uganda_cow_1</strain>
    </source>
</reference>
<dbReference type="PROSITE" id="PS50157">
    <property type="entry name" value="ZINC_FINGER_C2H2_2"/>
    <property type="match status" value="6"/>
</dbReference>
<evidence type="ECO:0000256" key="4">
    <source>
        <dbReference type="ARBA" id="ARBA00022771"/>
    </source>
</evidence>
<accession>A0A504XZ43</accession>
<dbReference type="PANTHER" id="PTHR24393:SF136">
    <property type="entry name" value="LD28458P-RELATED"/>
    <property type="match status" value="1"/>
</dbReference>
<feature type="region of interest" description="Disordered" evidence="11">
    <location>
        <begin position="450"/>
        <end position="485"/>
    </location>
</feature>
<comment type="subcellular location">
    <subcellularLocation>
        <location evidence="1">Nucleus</location>
    </subcellularLocation>
</comment>
<dbReference type="PANTHER" id="PTHR24393">
    <property type="entry name" value="ZINC FINGER PROTEIN"/>
    <property type="match status" value="1"/>
</dbReference>
<comment type="caution">
    <text evidence="13">The sequence shown here is derived from an EMBL/GenBank/DDBJ whole genome shotgun (WGS) entry which is preliminary data.</text>
</comment>
<dbReference type="FunFam" id="3.30.160.60:FF:000100">
    <property type="entry name" value="Zinc finger 45-like"/>
    <property type="match status" value="1"/>
</dbReference>
<feature type="domain" description="C2H2-type" evidence="12">
    <location>
        <begin position="548"/>
        <end position="576"/>
    </location>
</feature>
<feature type="domain" description="C2H2-type" evidence="12">
    <location>
        <begin position="52"/>
        <end position="79"/>
    </location>
</feature>
<dbReference type="GO" id="GO:0005634">
    <property type="term" value="C:nucleus"/>
    <property type="evidence" value="ECO:0007669"/>
    <property type="project" value="UniProtKB-SubCell"/>
</dbReference>
<dbReference type="EMBL" id="SUNJ01015556">
    <property type="protein sequence ID" value="TPP52418.1"/>
    <property type="molecule type" value="Genomic_DNA"/>
</dbReference>
<gene>
    <name evidence="13" type="ORF">FGIG_03806</name>
</gene>
<dbReference type="FunFam" id="3.30.160.60:FF:000325">
    <property type="entry name" value="ZFP90 zinc finger protein"/>
    <property type="match status" value="1"/>
</dbReference>
<keyword evidence="5" id="KW-0862">Zinc</keyword>
<evidence type="ECO:0000256" key="1">
    <source>
        <dbReference type="ARBA" id="ARBA00004123"/>
    </source>
</evidence>
<evidence type="ECO:0000259" key="12">
    <source>
        <dbReference type="PROSITE" id="PS50157"/>
    </source>
</evidence>
<dbReference type="OrthoDB" id="3437960at2759"/>
<keyword evidence="7" id="KW-0238">DNA-binding</keyword>